<comment type="caution">
    <text evidence="1">The sequence shown here is derived from an EMBL/GenBank/DDBJ whole genome shotgun (WGS) entry which is preliminary data.</text>
</comment>
<sequence length="156" mass="17574">SELMLSLVYALQDLITKTHAFAFIDHLEYISPDFAAKEANEAIAGVLQRMPPGYYSTDLGFALKQFASHYLDTVDQRTTFIMVGDGRNNYNDPALDIFQMLARRARRMIWINPEPPMLWGTGDSDMLQYAPFCTNVLMAATLGELTEAVDHLLSHP</sequence>
<dbReference type="Pfam" id="PF05762">
    <property type="entry name" value="VWA_CoxE"/>
    <property type="match status" value="1"/>
</dbReference>
<name>A0A2M8Q9J6_9CHLR</name>
<accession>A0A2M8Q9J6</accession>
<dbReference type="SUPFAM" id="SSF53300">
    <property type="entry name" value="vWA-like"/>
    <property type="match status" value="1"/>
</dbReference>
<proteinExistence type="predicted"/>
<gene>
    <name evidence="1" type="ORF">CUN48_13635</name>
</gene>
<evidence type="ECO:0008006" key="3">
    <source>
        <dbReference type="Google" id="ProtNLM"/>
    </source>
</evidence>
<dbReference type="InterPro" id="IPR036465">
    <property type="entry name" value="vWFA_dom_sf"/>
</dbReference>
<evidence type="ECO:0000313" key="2">
    <source>
        <dbReference type="Proteomes" id="UP000230790"/>
    </source>
</evidence>
<dbReference type="PANTHER" id="PTHR39338">
    <property type="entry name" value="BLL5662 PROTEIN-RELATED"/>
    <property type="match status" value="1"/>
</dbReference>
<organism evidence="1 2">
    <name type="scientific">Candidatus Thermofonsia Clade 3 bacterium</name>
    <dbReference type="NCBI Taxonomy" id="2364212"/>
    <lineage>
        <taxon>Bacteria</taxon>
        <taxon>Bacillati</taxon>
        <taxon>Chloroflexota</taxon>
        <taxon>Candidatus Thermofontia</taxon>
        <taxon>Candidatus Thermofonsia Clade 3</taxon>
    </lineage>
</organism>
<reference evidence="1 2" key="1">
    <citation type="submission" date="2017-11" db="EMBL/GenBank/DDBJ databases">
        <title>Evolution of Phototrophy in the Chloroflexi Phylum Driven by Horizontal Gene Transfer.</title>
        <authorList>
            <person name="Ward L.M."/>
            <person name="Hemp J."/>
            <person name="Shih P.M."/>
            <person name="Mcglynn S.E."/>
            <person name="Fischer W."/>
        </authorList>
    </citation>
    <scope>NUCLEOTIDE SEQUENCE [LARGE SCALE GENOMIC DNA]</scope>
    <source>
        <strain evidence="1">JP3_7</strain>
    </source>
</reference>
<dbReference type="EMBL" id="PGTN01000188">
    <property type="protein sequence ID" value="PJF46471.1"/>
    <property type="molecule type" value="Genomic_DNA"/>
</dbReference>
<dbReference type="AlphaFoldDB" id="A0A2M8Q9J6"/>
<dbReference type="InterPro" id="IPR008912">
    <property type="entry name" value="Uncharacterised_CoxE"/>
</dbReference>
<feature type="non-terminal residue" evidence="1">
    <location>
        <position position="1"/>
    </location>
</feature>
<protein>
    <recommendedName>
        <fullName evidence="3">VWA domain-containing protein</fullName>
    </recommendedName>
</protein>
<dbReference type="Proteomes" id="UP000230790">
    <property type="component" value="Unassembled WGS sequence"/>
</dbReference>
<dbReference type="PANTHER" id="PTHR39338:SF5">
    <property type="entry name" value="BLR6139 PROTEIN"/>
    <property type="match status" value="1"/>
</dbReference>
<evidence type="ECO:0000313" key="1">
    <source>
        <dbReference type="EMBL" id="PJF46471.1"/>
    </source>
</evidence>